<dbReference type="OrthoDB" id="9801717at2"/>
<dbReference type="PANTHER" id="PTHR30349:SF77">
    <property type="entry name" value="TYROSINE RECOMBINASE XERC"/>
    <property type="match status" value="1"/>
</dbReference>
<dbReference type="GO" id="GO:0003677">
    <property type="term" value="F:DNA binding"/>
    <property type="evidence" value="ECO:0007669"/>
    <property type="project" value="UniProtKB-UniRule"/>
</dbReference>
<evidence type="ECO:0000256" key="5">
    <source>
        <dbReference type="ARBA" id="ARBA00022829"/>
    </source>
</evidence>
<dbReference type="EMBL" id="CP037940">
    <property type="protein sequence ID" value="QBO37128.1"/>
    <property type="molecule type" value="Genomic_DNA"/>
</dbReference>
<dbReference type="KEGG" id="wei:EQG49_12015"/>
<dbReference type="InterPro" id="IPR010998">
    <property type="entry name" value="Integrase_recombinase_N"/>
</dbReference>
<dbReference type="Gene3D" id="1.10.443.10">
    <property type="entry name" value="Intergrase catalytic core"/>
    <property type="match status" value="1"/>
</dbReference>
<dbReference type="PROSITE" id="PS51900">
    <property type="entry name" value="CB"/>
    <property type="match status" value="1"/>
</dbReference>
<comment type="function">
    <text evidence="10">Site-specific tyrosine recombinase, which acts by catalyzing the cutting and rejoining of the recombining DNA molecules. The XerC-XerD complex is essential to convert dimers of the bacterial chromosome into monomers to permit their segregation at cell division. It also contributes to the segregational stability of plasmids.</text>
</comment>
<organism evidence="14 15">
    <name type="scientific">Periweissella cryptocerci</name>
    <dbReference type="NCBI Taxonomy" id="2506420"/>
    <lineage>
        <taxon>Bacteria</taxon>
        <taxon>Bacillati</taxon>
        <taxon>Bacillota</taxon>
        <taxon>Bacilli</taxon>
        <taxon>Lactobacillales</taxon>
        <taxon>Lactobacillaceae</taxon>
        <taxon>Periweissella</taxon>
    </lineage>
</organism>
<comment type="subunit">
    <text evidence="10">Forms a cyclic heterotetrameric complex composed of two molecules of XerC and two molecules of XerD.</text>
</comment>
<dbReference type="PANTHER" id="PTHR30349">
    <property type="entry name" value="PHAGE INTEGRASE-RELATED"/>
    <property type="match status" value="1"/>
</dbReference>
<evidence type="ECO:0000256" key="1">
    <source>
        <dbReference type="ARBA" id="ARBA00004496"/>
    </source>
</evidence>
<reference evidence="15" key="1">
    <citation type="submission" date="2019-03" db="EMBL/GenBank/DDBJ databases">
        <title>Weissella sp. 26KH-42 Genome sequencing.</title>
        <authorList>
            <person name="Heo J."/>
            <person name="Kim S.-J."/>
            <person name="Kim J.-S."/>
            <person name="Hong S.-B."/>
            <person name="Kwon S.-W."/>
        </authorList>
    </citation>
    <scope>NUCLEOTIDE SEQUENCE [LARGE SCALE GENOMIC DNA]</scope>
    <source>
        <strain evidence="15">26KH-42</strain>
    </source>
</reference>
<dbReference type="Pfam" id="PF02899">
    <property type="entry name" value="Phage_int_SAM_1"/>
    <property type="match status" value="1"/>
</dbReference>
<dbReference type="SUPFAM" id="SSF56349">
    <property type="entry name" value="DNA breaking-rejoining enzymes"/>
    <property type="match status" value="1"/>
</dbReference>
<dbReference type="Gene3D" id="1.10.150.130">
    <property type="match status" value="1"/>
</dbReference>
<keyword evidence="8 10" id="KW-0233">DNA recombination</keyword>
<protein>
    <recommendedName>
        <fullName evidence="10 11">Tyrosine recombinase XerC</fullName>
    </recommendedName>
</protein>
<dbReference type="InterPro" id="IPR023009">
    <property type="entry name" value="Tyrosine_recombinase_XerC/XerD"/>
</dbReference>
<dbReference type="GO" id="GO:0007059">
    <property type="term" value="P:chromosome segregation"/>
    <property type="evidence" value="ECO:0007669"/>
    <property type="project" value="UniProtKB-UniRule"/>
</dbReference>
<feature type="active site" evidence="10">
    <location>
        <position position="271"/>
    </location>
</feature>
<dbReference type="InterPro" id="IPR002104">
    <property type="entry name" value="Integrase_catalytic"/>
</dbReference>
<evidence type="ECO:0000256" key="6">
    <source>
        <dbReference type="ARBA" id="ARBA00022908"/>
    </source>
</evidence>
<evidence type="ECO:0000256" key="7">
    <source>
        <dbReference type="ARBA" id="ARBA00023125"/>
    </source>
</evidence>
<evidence type="ECO:0000259" key="12">
    <source>
        <dbReference type="PROSITE" id="PS51898"/>
    </source>
</evidence>
<feature type="active site" description="O-(3'-phospho-DNA)-tyrosine intermediate" evidence="10">
    <location>
        <position position="280"/>
    </location>
</feature>
<dbReference type="InterPro" id="IPR004107">
    <property type="entry name" value="Integrase_SAM-like_N"/>
</dbReference>
<evidence type="ECO:0000256" key="3">
    <source>
        <dbReference type="ARBA" id="ARBA00022490"/>
    </source>
</evidence>
<keyword evidence="4 10" id="KW-0132">Cell division</keyword>
<dbReference type="NCBIfam" id="TIGR02224">
    <property type="entry name" value="recomb_XerC"/>
    <property type="match status" value="1"/>
</dbReference>
<keyword evidence="5 10" id="KW-0159">Chromosome partition</keyword>
<keyword evidence="3 10" id="KW-0963">Cytoplasm</keyword>
<accession>A0A4P6YWC5</accession>
<dbReference type="AlphaFoldDB" id="A0A4P6YWC5"/>
<feature type="active site" evidence="10">
    <location>
        <position position="245"/>
    </location>
</feature>
<dbReference type="InterPro" id="IPR011010">
    <property type="entry name" value="DNA_brk_join_enz"/>
</dbReference>
<sequence length="304" mass="35757">MDNYSNLFIKYLTIERQYSPQTIKAYEEDIKLFREYLDGEQIILDWNKLDPMTVRGWLSNMFDRKLERTTINRKLSSLRSFYQFLLNNEMVRDNPFADIQIKPHNNHLPHYFRQKELNVLFETVYAEDAKLKLRDIALLELLYGTGMRVSEVATLTLSQLDFSRETVHVIGKGGKERFVPLGSYAIKALNVYLDQLRPELMAHFHQVHDYVFINHLGKPVTSTGIEYILKQLMKKTGLSNEIHPHMLRHTFATDLLNNGADLRTVQELLGHTNVSTTQIYTHVSREQLQENYRKYFNRATPEDE</sequence>
<gene>
    <name evidence="10 14" type="primary">xerC</name>
    <name evidence="14" type="ORF">EQG49_12015</name>
</gene>
<comment type="subcellular location">
    <subcellularLocation>
        <location evidence="1 10">Cytoplasm</location>
    </subcellularLocation>
</comment>
<dbReference type="RefSeq" id="WP_133364205.1">
    <property type="nucleotide sequence ID" value="NZ_CP037940.1"/>
</dbReference>
<evidence type="ECO:0000313" key="14">
    <source>
        <dbReference type="EMBL" id="QBO37128.1"/>
    </source>
</evidence>
<keyword evidence="15" id="KW-1185">Reference proteome</keyword>
<dbReference type="GO" id="GO:0009037">
    <property type="term" value="F:tyrosine-based site-specific recombinase activity"/>
    <property type="evidence" value="ECO:0007669"/>
    <property type="project" value="UniProtKB-UniRule"/>
</dbReference>
<feature type="active site" evidence="10">
    <location>
        <position position="172"/>
    </location>
</feature>
<evidence type="ECO:0000256" key="2">
    <source>
        <dbReference type="ARBA" id="ARBA00006657"/>
    </source>
</evidence>
<evidence type="ECO:0000256" key="9">
    <source>
        <dbReference type="ARBA" id="ARBA00023306"/>
    </source>
</evidence>
<dbReference type="PROSITE" id="PS51898">
    <property type="entry name" value="TYR_RECOMBINASE"/>
    <property type="match status" value="1"/>
</dbReference>
<feature type="active site" evidence="10">
    <location>
        <position position="248"/>
    </location>
</feature>
<dbReference type="Pfam" id="PF00589">
    <property type="entry name" value="Phage_integrase"/>
    <property type="match status" value="1"/>
</dbReference>
<evidence type="ECO:0000256" key="4">
    <source>
        <dbReference type="ARBA" id="ARBA00022618"/>
    </source>
</evidence>
<dbReference type="InterPro" id="IPR050090">
    <property type="entry name" value="Tyrosine_recombinase_XerCD"/>
</dbReference>
<dbReference type="InterPro" id="IPR011931">
    <property type="entry name" value="Recomb_XerC"/>
</dbReference>
<keyword evidence="9 10" id="KW-0131">Cell cycle</keyword>
<keyword evidence="6 10" id="KW-0229">DNA integration</keyword>
<dbReference type="InterPro" id="IPR044068">
    <property type="entry name" value="CB"/>
</dbReference>
<dbReference type="GO" id="GO:0051301">
    <property type="term" value="P:cell division"/>
    <property type="evidence" value="ECO:0007669"/>
    <property type="project" value="UniProtKB-UniRule"/>
</dbReference>
<evidence type="ECO:0000256" key="11">
    <source>
        <dbReference type="NCBIfam" id="TIGR02224"/>
    </source>
</evidence>
<feature type="domain" description="Core-binding (CB)" evidence="13">
    <location>
        <begin position="1"/>
        <end position="86"/>
    </location>
</feature>
<dbReference type="HAMAP" id="MF_01808">
    <property type="entry name" value="Recomb_XerC_XerD"/>
    <property type="match status" value="1"/>
</dbReference>
<keyword evidence="7 10" id="KW-0238">DNA-binding</keyword>
<dbReference type="InterPro" id="IPR013762">
    <property type="entry name" value="Integrase-like_cat_sf"/>
</dbReference>
<dbReference type="Proteomes" id="UP000292886">
    <property type="component" value="Chromosome"/>
</dbReference>
<evidence type="ECO:0000259" key="13">
    <source>
        <dbReference type="PROSITE" id="PS51900"/>
    </source>
</evidence>
<dbReference type="GO" id="GO:0005737">
    <property type="term" value="C:cytoplasm"/>
    <property type="evidence" value="ECO:0007669"/>
    <property type="project" value="UniProtKB-SubCell"/>
</dbReference>
<name>A0A4P6YWC5_9LACO</name>
<dbReference type="CDD" id="cd00798">
    <property type="entry name" value="INT_XerDC_C"/>
    <property type="match status" value="1"/>
</dbReference>
<evidence type="ECO:0000256" key="10">
    <source>
        <dbReference type="HAMAP-Rule" id="MF_01808"/>
    </source>
</evidence>
<proteinExistence type="inferred from homology"/>
<dbReference type="NCBIfam" id="NF001399">
    <property type="entry name" value="PRK00283.1"/>
    <property type="match status" value="1"/>
</dbReference>
<dbReference type="NCBIfam" id="NF040815">
    <property type="entry name" value="recomb_XerA_Arch"/>
    <property type="match status" value="1"/>
</dbReference>
<feature type="domain" description="Tyr recombinase" evidence="12">
    <location>
        <begin position="107"/>
        <end position="293"/>
    </location>
</feature>
<evidence type="ECO:0000256" key="8">
    <source>
        <dbReference type="ARBA" id="ARBA00023172"/>
    </source>
</evidence>
<evidence type="ECO:0000313" key="15">
    <source>
        <dbReference type="Proteomes" id="UP000292886"/>
    </source>
</evidence>
<feature type="active site" evidence="10">
    <location>
        <position position="148"/>
    </location>
</feature>
<comment type="similarity">
    <text evidence="2 10">Belongs to the 'phage' integrase family. XerC subfamily.</text>
</comment>
<dbReference type="GO" id="GO:0006313">
    <property type="term" value="P:DNA transposition"/>
    <property type="evidence" value="ECO:0007669"/>
    <property type="project" value="UniProtKB-UniRule"/>
</dbReference>